<keyword evidence="2" id="KW-0472">Membrane</keyword>
<keyword evidence="2" id="KW-0812">Transmembrane</keyword>
<evidence type="ECO:0000256" key="2">
    <source>
        <dbReference type="SAM" id="Phobius"/>
    </source>
</evidence>
<dbReference type="Proteomes" id="UP000076154">
    <property type="component" value="Unassembled WGS sequence"/>
</dbReference>
<dbReference type="EMBL" id="LUEZ02000096">
    <property type="protein sequence ID" value="RDB14607.1"/>
    <property type="molecule type" value="Genomic_DNA"/>
</dbReference>
<feature type="transmembrane region" description="Helical" evidence="2">
    <location>
        <begin position="311"/>
        <end position="333"/>
    </location>
</feature>
<dbReference type="SMART" id="SM00320">
    <property type="entry name" value="WD40"/>
    <property type="match status" value="3"/>
</dbReference>
<feature type="transmembrane region" description="Helical" evidence="2">
    <location>
        <begin position="229"/>
        <end position="249"/>
    </location>
</feature>
<evidence type="ECO:0008006" key="5">
    <source>
        <dbReference type="Google" id="ProtNLM"/>
    </source>
</evidence>
<dbReference type="InterPro" id="IPR001680">
    <property type="entry name" value="WD40_rpt"/>
</dbReference>
<dbReference type="AlphaFoldDB" id="A0A369J1T1"/>
<comment type="caution">
    <text evidence="3">The sequence shown here is derived from an EMBL/GenBank/DDBJ whole genome shotgun (WGS) entry which is preliminary data.</text>
</comment>
<dbReference type="SUPFAM" id="SSF50978">
    <property type="entry name" value="WD40 repeat-like"/>
    <property type="match status" value="1"/>
</dbReference>
<sequence>MSKVTIDDNPWDSQAISKSFLLFKSRVQAFQKEMGELLKECRQLGRSYALIVAAQALRDKMRDILSQFHENAKHLSPHLGKPGKLEIRAHIKVFATKLEDVANAFENLRKCLDEFREYTAESAKIKDVISQFQTDLRYRAACLGAYEDKFDDDNLRHYIHEIAIEMGEDLDALTSDFKFFNDYGMPAIKYEQMRDAESVLNMSTVATFFSAVTATTLQMSIGIEPRTNILSIVNTFWFCSLVLSIGAALDSLLHVSWKRTTYGSRGQRLPIWISVWIHASAPVFLAVSIVCFIAGLALFTYASNQAGFTKVCTLITTGITSFGLLNVSCWVAYEQWIVPFLVSKRWDFLRIVSGKFEITHGPDNFHKADSISDISKVSLQSDLSSPNLHAPTLQSHLSPVTGVLRRLFSSVPQVMSSTLHRSRDPEVPRRIYQEPGEKAREDAVHRWNKSTAIAATVSSATKKLWEGTGIGHPRMEPPAPLMDDPMSTAPEKPAAADAHPPVSPHSLVFPDEPDHVLALIFGQVQDMEFSPNGQLLATTCFDTNTLWSTTIIYTMPKYYTFRCRHLGRKAMSRQVAWSSRNDRLLVRLDDSIDIINANGILLNIIRRSRRVESAAWYTPSEVLSVEGNTIFRLSVDGNVKAKYRFPHLLLRDIAVVPMRDLLLVIGRVMVSSDGIPPKKERAEKQIIVYNLATGEIKSRNPVLDDVRYITLTDNYSKARKGFDVLLSHKDKLPPRLWTLEPNINHGPLLKSAPFQLQSSGDLAGRGYFAGDRDHMIVCAGVDGDIHIWDRESGAPVERIQARAAGSGGTRSMAWSPWSSDSLTFVTAGRNVLKVWSILRPIPAPGRSPSHGVQVLIRKDVENNQLADQYTS</sequence>
<dbReference type="OrthoDB" id="972532at2759"/>
<feature type="region of interest" description="Disordered" evidence="1">
    <location>
        <begin position="467"/>
        <end position="501"/>
    </location>
</feature>
<dbReference type="InterPro" id="IPR036322">
    <property type="entry name" value="WD40_repeat_dom_sf"/>
</dbReference>
<name>A0A369J1T1_HYPMA</name>
<dbReference type="InterPro" id="IPR015943">
    <property type="entry name" value="WD40/YVTN_repeat-like_dom_sf"/>
</dbReference>
<dbReference type="STRING" id="39966.A0A369J1T1"/>
<keyword evidence="4" id="KW-1185">Reference proteome</keyword>
<organism evidence="3 4">
    <name type="scientific">Hypsizygus marmoreus</name>
    <name type="common">White beech mushroom</name>
    <name type="synonym">Agaricus marmoreus</name>
    <dbReference type="NCBI Taxonomy" id="39966"/>
    <lineage>
        <taxon>Eukaryota</taxon>
        <taxon>Fungi</taxon>
        <taxon>Dikarya</taxon>
        <taxon>Basidiomycota</taxon>
        <taxon>Agaricomycotina</taxon>
        <taxon>Agaricomycetes</taxon>
        <taxon>Agaricomycetidae</taxon>
        <taxon>Agaricales</taxon>
        <taxon>Tricholomatineae</taxon>
        <taxon>Lyophyllaceae</taxon>
        <taxon>Hypsizygus</taxon>
    </lineage>
</organism>
<dbReference type="Gene3D" id="2.130.10.10">
    <property type="entry name" value="YVTN repeat-like/Quinoprotein amine dehydrogenase"/>
    <property type="match status" value="1"/>
</dbReference>
<proteinExistence type="predicted"/>
<dbReference type="InParanoid" id="A0A369J1T1"/>
<evidence type="ECO:0000256" key="1">
    <source>
        <dbReference type="SAM" id="MobiDB-lite"/>
    </source>
</evidence>
<accession>A0A369J1T1</accession>
<evidence type="ECO:0000313" key="4">
    <source>
        <dbReference type="Proteomes" id="UP000076154"/>
    </source>
</evidence>
<keyword evidence="2" id="KW-1133">Transmembrane helix</keyword>
<gene>
    <name evidence="3" type="ORF">Hypma_016557</name>
</gene>
<reference evidence="3" key="1">
    <citation type="submission" date="2018-04" db="EMBL/GenBank/DDBJ databases">
        <title>Whole genome sequencing of Hypsizygus marmoreus.</title>
        <authorList>
            <person name="Choi I.-G."/>
            <person name="Min B."/>
            <person name="Kim J.-G."/>
            <person name="Kim S."/>
            <person name="Oh Y.-L."/>
            <person name="Kong W.-S."/>
            <person name="Park H."/>
            <person name="Jeong J."/>
            <person name="Song E.-S."/>
        </authorList>
    </citation>
    <scope>NUCLEOTIDE SEQUENCE [LARGE SCALE GENOMIC DNA]</scope>
    <source>
        <strain evidence="3">51987-8</strain>
    </source>
</reference>
<evidence type="ECO:0000313" key="3">
    <source>
        <dbReference type="EMBL" id="RDB14607.1"/>
    </source>
</evidence>
<protein>
    <recommendedName>
        <fullName evidence="5">WD40 repeat-like protein</fullName>
    </recommendedName>
</protein>
<feature type="transmembrane region" description="Helical" evidence="2">
    <location>
        <begin position="269"/>
        <end position="299"/>
    </location>
</feature>